<dbReference type="AlphaFoldDB" id="A0A5D6VXK1"/>
<proteinExistence type="predicted"/>
<dbReference type="EMBL" id="VTOY01000026">
    <property type="protein sequence ID" value="TYZ19268.1"/>
    <property type="molecule type" value="Genomic_DNA"/>
</dbReference>
<comment type="caution">
    <text evidence="2">The sequence shown here is derived from an EMBL/GenBank/DDBJ whole genome shotgun (WGS) entry which is preliminary data.</text>
</comment>
<dbReference type="OrthoDB" id="9803432at2"/>
<evidence type="ECO:0000313" key="3">
    <source>
        <dbReference type="Proteomes" id="UP000323646"/>
    </source>
</evidence>
<dbReference type="SUPFAM" id="SSF55464">
    <property type="entry name" value="Origin of replication-binding domain, RBD-like"/>
    <property type="match status" value="1"/>
</dbReference>
<evidence type="ECO:0000313" key="2">
    <source>
        <dbReference type="EMBL" id="TYZ19268.1"/>
    </source>
</evidence>
<name>A0A5D6VXK1_9FIRM</name>
<accession>A0A5D6VXK1</accession>
<protein>
    <submittedName>
        <fullName evidence="2">Relaxase domain-containing protein</fullName>
    </submittedName>
</protein>
<dbReference type="Gene3D" id="3.40.50.300">
    <property type="entry name" value="P-loop containing nucleotide triphosphate hydrolases"/>
    <property type="match status" value="2"/>
</dbReference>
<keyword evidence="3" id="KW-1185">Reference proteome</keyword>
<dbReference type="Pfam" id="PF08751">
    <property type="entry name" value="TrwC"/>
    <property type="match status" value="1"/>
</dbReference>
<dbReference type="Proteomes" id="UP000323646">
    <property type="component" value="Unassembled WGS sequence"/>
</dbReference>
<dbReference type="Gene3D" id="2.30.30.940">
    <property type="match status" value="1"/>
</dbReference>
<feature type="domain" description="TrwC relaxase" evidence="1">
    <location>
        <begin position="2"/>
        <end position="277"/>
    </location>
</feature>
<dbReference type="InterPro" id="IPR014862">
    <property type="entry name" value="TrwC"/>
</dbReference>
<dbReference type="SUPFAM" id="SSF52540">
    <property type="entry name" value="P-loop containing nucleoside triphosphate hydrolases"/>
    <property type="match status" value="2"/>
</dbReference>
<organism evidence="2 3">
    <name type="scientific">Selenomonas ruminis</name>
    <dbReference type="NCBI Taxonomy" id="2593411"/>
    <lineage>
        <taxon>Bacteria</taxon>
        <taxon>Bacillati</taxon>
        <taxon>Bacillota</taxon>
        <taxon>Negativicutes</taxon>
        <taxon>Selenomonadales</taxon>
        <taxon>Selenomonadaceae</taxon>
        <taxon>Selenomonas</taxon>
    </lineage>
</organism>
<gene>
    <name evidence="2" type="ORF">FZ040_13585</name>
</gene>
<evidence type="ECO:0000259" key="1">
    <source>
        <dbReference type="Pfam" id="PF08751"/>
    </source>
</evidence>
<dbReference type="NCBIfam" id="NF041492">
    <property type="entry name" value="MobF"/>
    <property type="match status" value="1"/>
</dbReference>
<dbReference type="InterPro" id="IPR027417">
    <property type="entry name" value="P-loop_NTPase"/>
</dbReference>
<reference evidence="2 3" key="1">
    <citation type="submission" date="2019-08" db="EMBL/GenBank/DDBJ databases">
        <title>Selenomonas sp. mPRGC5 and Selenomonas sp. mPRGC8 isolated from ruminal fluid of dairy goat (Capra hircus).</title>
        <authorList>
            <person name="Poothong S."/>
            <person name="Nuengjamnong C."/>
            <person name="Tanasupawat S."/>
        </authorList>
    </citation>
    <scope>NUCLEOTIDE SEQUENCE [LARGE SCALE GENOMIC DNA]</scope>
    <source>
        <strain evidence="3">mPRGC5</strain>
    </source>
</reference>
<sequence>MAASYYSNVEDKPVKDEYYANNNSNDIWGGELAKEIGLEGNVHHESFETMINNVHSRLKPLMRTGEEPTLGADLTFSSSKSISLAIINEPPEIAEILQNNHRRAVEETLKIVEQEFISKNISKKRLLEGNAREFTGEAIYARFEHGLSRYKDVQTHTHCYIANETIDSSGKRCSIDVKYLMENQKTIGAICRNLELKYNMESGFTFREGQNDYELSGYSDELIAENSRARKDIEQYLSEHGMEGTAQNCQIAWNAIRPAKSEHANTQDIAENTREICRKYHAKVSLADNQPALSMTAQEKETVFLQTISELQDKDFAFTKNELQVALLNNGSLYGMTWEDCKELIANRKELIYVGMRQDSPGSTKEYFTTKDNLQLQQEIDKHILACKGSGHKISSLQIEKAMERVQKQTGVILKEEQADFVKNFLASSSRAYVLNGKPGTGKTFVMKYAKDTLLELGYTQQDIQGAAFQKAAAIELEQDSGIQSDTIDRLLLMKEKEAATARGEKWNFDGTHARNYDFRGLPKLTRPAVLVVDEAGMVDDIKIKALFDYSKEVSTEEAPLTLLFSGDYRQIQAIGIGGAYEKMANREDGRTPPVASSYLEDITRQKDAELKETVLSIVHDDSVSRSFQLLHQRSLDNTMRQWQQEPEKIIKADNPLMAEELNRRIRQERREQGQLQNEQTITLKPKLPTKSNPAPQPEQMNLAEGDKVLISSAKTGGHKDKYPGTNQTLTISHIQNGQITGIAEDGKQYSLPTDKLRAGQIRYAYAVDSKQAGNLNKSHERDFIEAHGGLREIRNPKEMENAAVDEYMKRVTAGDGKSIALSVETNAQRQRINRMIRLRMQEAGTIARKGCTFTVDNGQQPTTPDGKRNKSYKVQKIEVAKGDRLICLKNDRKAGLYNNMEGTVQSIDKDGRAKILTKDGTITANLKENPSWDYAYAKTVNKLQGATVDTIITIEDRSNRNAHFVAVSRARTEGVIFTTNRQRLEKAADEWANKVTADSFRPPTTEKGEYRTKEERAALIRGIREPSGIEIEKIKEQEKYLGHPLQLEDIRSHAEPEFVLLQNMDEEKELLNAYEQLGKNKLPFEIDRATINNESVAIDKNGKEYLFPASKWGELPASGKEMAQQLANDFATLRQAAQNPFLTRMQLEALPAGARILAAGQLATSNHLLTPQKARSCKVPGLPAFEKANAVLGLPEKTAEKTMEFTASKVMEALSYKAAALTVLSKGIGIENSRGGISR</sequence>
<dbReference type="CDD" id="cd18809">
    <property type="entry name" value="SF1_C_RecD"/>
    <property type="match status" value="1"/>
</dbReference>
<dbReference type="Pfam" id="PF13604">
    <property type="entry name" value="AAA_30"/>
    <property type="match status" value="1"/>
</dbReference>